<organism evidence="1 2">
    <name type="scientific">Pseudoalteromonas luteoviolacea S4054</name>
    <dbReference type="NCBI Taxonomy" id="1129367"/>
    <lineage>
        <taxon>Bacteria</taxon>
        <taxon>Pseudomonadati</taxon>
        <taxon>Pseudomonadota</taxon>
        <taxon>Gammaproteobacteria</taxon>
        <taxon>Alteromonadales</taxon>
        <taxon>Pseudoalteromonadaceae</taxon>
        <taxon>Pseudoalteromonas</taxon>
    </lineage>
</organism>
<reference evidence="1 2" key="1">
    <citation type="journal article" date="2015" name="BMC Genomics">
        <title>Genome mining reveals unlocked bioactive potential of marine Gram-negative bacteria.</title>
        <authorList>
            <person name="Machado H."/>
            <person name="Sonnenschein E.C."/>
            <person name="Melchiorsen J."/>
            <person name="Gram L."/>
        </authorList>
    </citation>
    <scope>NUCLEOTIDE SEQUENCE [LARGE SCALE GENOMIC DNA]</scope>
    <source>
        <strain evidence="1 2">S4054</strain>
    </source>
</reference>
<proteinExistence type="predicted"/>
<dbReference type="Proteomes" id="UP000033434">
    <property type="component" value="Unassembled WGS sequence"/>
</dbReference>
<evidence type="ECO:0000313" key="2">
    <source>
        <dbReference type="Proteomes" id="UP000033434"/>
    </source>
</evidence>
<sequence length="73" mass="8492">MMGSSFKLYLLQKKGNQLEFIIDRFGGGQSHFEEFEPANLKELNLQGIEKYQDLFIFGMAEDIVKLLNGELYR</sequence>
<accession>A0A0F6A802</accession>
<dbReference type="AlphaFoldDB" id="A0A0F6A802"/>
<dbReference type="PATRIC" id="fig|1129367.4.peg.3868"/>
<comment type="caution">
    <text evidence="1">The sequence shown here is derived from an EMBL/GenBank/DDBJ whole genome shotgun (WGS) entry which is preliminary data.</text>
</comment>
<gene>
    <name evidence="1" type="ORF">N479_19040</name>
</gene>
<protein>
    <submittedName>
        <fullName evidence="1">Uncharacterized protein</fullName>
    </submittedName>
</protein>
<dbReference type="EMBL" id="AUXW01000166">
    <property type="protein sequence ID" value="KKE82337.1"/>
    <property type="molecule type" value="Genomic_DNA"/>
</dbReference>
<evidence type="ECO:0000313" key="1">
    <source>
        <dbReference type="EMBL" id="KKE82337.1"/>
    </source>
</evidence>
<name>A0A0F6A802_9GAMM</name>